<evidence type="ECO:0000313" key="5">
    <source>
        <dbReference type="Proteomes" id="UP000190961"/>
    </source>
</evidence>
<keyword evidence="5" id="KW-1185">Reference proteome</keyword>
<evidence type="ECO:0000256" key="2">
    <source>
        <dbReference type="SAM" id="SignalP"/>
    </source>
</evidence>
<dbReference type="RefSeq" id="WP_079686067.1">
    <property type="nucleotide sequence ID" value="NZ_FUZU01000001.1"/>
</dbReference>
<dbReference type="EMBL" id="FUZU01000001">
    <property type="protein sequence ID" value="SKC55456.1"/>
    <property type="molecule type" value="Genomic_DNA"/>
</dbReference>
<evidence type="ECO:0000256" key="1">
    <source>
        <dbReference type="SAM" id="MobiDB-lite"/>
    </source>
</evidence>
<dbReference type="OrthoDB" id="942536at2"/>
<feature type="signal peptide" evidence="2">
    <location>
        <begin position="1"/>
        <end position="19"/>
    </location>
</feature>
<accession>A0A1T5JVL8</accession>
<organism evidence="4 5">
    <name type="scientific">Ohtaekwangia koreensis</name>
    <dbReference type="NCBI Taxonomy" id="688867"/>
    <lineage>
        <taxon>Bacteria</taxon>
        <taxon>Pseudomonadati</taxon>
        <taxon>Bacteroidota</taxon>
        <taxon>Cytophagia</taxon>
        <taxon>Cytophagales</taxon>
        <taxon>Fulvivirgaceae</taxon>
        <taxon>Ohtaekwangia</taxon>
    </lineage>
</organism>
<feature type="compositionally biased region" description="Low complexity" evidence="1">
    <location>
        <begin position="212"/>
        <end position="227"/>
    </location>
</feature>
<name>A0A1T5JVL8_9BACT</name>
<dbReference type="STRING" id="688867.SAMN05660236_1537"/>
<dbReference type="Pfam" id="PF10988">
    <property type="entry name" value="DUF2807"/>
    <property type="match status" value="1"/>
</dbReference>
<feature type="domain" description="Putative auto-transporter adhesin head GIN" evidence="3">
    <location>
        <begin position="30"/>
        <end position="210"/>
    </location>
</feature>
<dbReference type="Gene3D" id="2.160.20.120">
    <property type="match status" value="1"/>
</dbReference>
<protein>
    <submittedName>
        <fullName evidence="4">Putative auto-transporter adhesin, head GIN domain</fullName>
    </submittedName>
</protein>
<keyword evidence="2" id="KW-0732">Signal</keyword>
<reference evidence="4 5" key="1">
    <citation type="submission" date="2017-02" db="EMBL/GenBank/DDBJ databases">
        <authorList>
            <person name="Peterson S.W."/>
        </authorList>
    </citation>
    <scope>NUCLEOTIDE SEQUENCE [LARGE SCALE GENOMIC DNA]</scope>
    <source>
        <strain evidence="4 5">DSM 25262</strain>
    </source>
</reference>
<gene>
    <name evidence="4" type="ORF">SAMN05660236_1537</name>
</gene>
<dbReference type="Proteomes" id="UP000190961">
    <property type="component" value="Unassembled WGS sequence"/>
</dbReference>
<dbReference type="InterPro" id="IPR021255">
    <property type="entry name" value="DUF2807"/>
</dbReference>
<proteinExistence type="predicted"/>
<evidence type="ECO:0000313" key="4">
    <source>
        <dbReference type="EMBL" id="SKC55456.1"/>
    </source>
</evidence>
<sequence>MKNLLIVTLLITCLTGVSAQTTQNRTIGSFTGIKVAEGVNVYLKKGDKESLRVEVTGTDPDNVVTEVSGSYLKVHMREARYRGNIEAKVYVTYVHLDKLSASSAGSIYSEEAVKSNSIDISASSAGEIEVALDAESVTASASSAAELELSGKTKSLSTDASSAGEIDAYNLEATKVQAEASSGASIKISVTTELTAHASSGGSIRFRGNPNKSVTDSSSGGSVKKSS</sequence>
<dbReference type="AlphaFoldDB" id="A0A1T5JVL8"/>
<feature type="chain" id="PRO_5012820906" evidence="2">
    <location>
        <begin position="20"/>
        <end position="227"/>
    </location>
</feature>
<feature type="region of interest" description="Disordered" evidence="1">
    <location>
        <begin position="197"/>
        <end position="227"/>
    </location>
</feature>
<evidence type="ECO:0000259" key="3">
    <source>
        <dbReference type="Pfam" id="PF10988"/>
    </source>
</evidence>